<dbReference type="EMBL" id="AP028920">
    <property type="protein sequence ID" value="BET00869.1"/>
    <property type="molecule type" value="Genomic_DNA"/>
</dbReference>
<accession>A0ABN7B9D8</accession>
<organism evidence="2 3">
    <name type="scientific">Nesidiocoris tenuis</name>
    <dbReference type="NCBI Taxonomy" id="355587"/>
    <lineage>
        <taxon>Eukaryota</taxon>
        <taxon>Metazoa</taxon>
        <taxon>Ecdysozoa</taxon>
        <taxon>Arthropoda</taxon>
        <taxon>Hexapoda</taxon>
        <taxon>Insecta</taxon>
        <taxon>Pterygota</taxon>
        <taxon>Neoptera</taxon>
        <taxon>Paraneoptera</taxon>
        <taxon>Hemiptera</taxon>
        <taxon>Heteroptera</taxon>
        <taxon>Panheteroptera</taxon>
        <taxon>Cimicomorpha</taxon>
        <taxon>Miridae</taxon>
        <taxon>Dicyphina</taxon>
        <taxon>Nesidiocoris</taxon>
    </lineage>
</organism>
<proteinExistence type="predicted"/>
<feature type="region of interest" description="Disordered" evidence="1">
    <location>
        <begin position="61"/>
        <end position="96"/>
    </location>
</feature>
<sequence length="158" mass="17324">MAPTINESADRRRPFTLEEYLQTSLRLKEGNGVRGTSRLAPNCKHNLSPSKVRTVMGLVAEEGRREGDSPGLPPSASPLPFPCPRRNDSAHISGSETRKHELVEMSMRTIALLKRNQALQKRLTALQIETRAFVKSALSEGSPAPDDLQSQPSAALLQ</sequence>
<evidence type="ECO:0000313" key="3">
    <source>
        <dbReference type="Proteomes" id="UP001307889"/>
    </source>
</evidence>
<protein>
    <submittedName>
        <fullName evidence="2">Uncharacterized protein</fullName>
    </submittedName>
</protein>
<keyword evidence="3" id="KW-1185">Reference proteome</keyword>
<feature type="region of interest" description="Disordered" evidence="1">
    <location>
        <begin position="137"/>
        <end position="158"/>
    </location>
</feature>
<name>A0ABN7B9D8_9HEMI</name>
<evidence type="ECO:0000313" key="2">
    <source>
        <dbReference type="EMBL" id="BET00869.1"/>
    </source>
</evidence>
<feature type="compositionally biased region" description="Polar residues" evidence="1">
    <location>
        <begin position="148"/>
        <end position="158"/>
    </location>
</feature>
<gene>
    <name evidence="2" type="ORF">NTJ_13685</name>
</gene>
<reference evidence="2 3" key="1">
    <citation type="submission" date="2023-09" db="EMBL/GenBank/DDBJ databases">
        <title>Nesidiocoris tenuis whole genome shotgun sequence.</title>
        <authorList>
            <person name="Shibata T."/>
            <person name="Shimoda M."/>
            <person name="Kobayashi T."/>
            <person name="Uehara T."/>
        </authorList>
    </citation>
    <scope>NUCLEOTIDE SEQUENCE [LARGE SCALE GENOMIC DNA]</scope>
    <source>
        <strain evidence="2 3">Japan</strain>
    </source>
</reference>
<evidence type="ECO:0000256" key="1">
    <source>
        <dbReference type="SAM" id="MobiDB-lite"/>
    </source>
</evidence>
<feature type="compositionally biased region" description="Pro residues" evidence="1">
    <location>
        <begin position="71"/>
        <end position="83"/>
    </location>
</feature>
<dbReference type="Proteomes" id="UP001307889">
    <property type="component" value="Chromosome 12"/>
</dbReference>